<accession>A0A5E4QH03</accession>
<dbReference type="Gene3D" id="2.60.120.320">
    <property type="entry name" value="Thiamin pyrophosphokinase, thiamin-binding domain"/>
    <property type="match status" value="1"/>
</dbReference>
<dbReference type="Gene3D" id="3.40.50.10240">
    <property type="entry name" value="Thiamin pyrophosphokinase, catalytic domain"/>
    <property type="match status" value="1"/>
</dbReference>
<evidence type="ECO:0000259" key="5">
    <source>
        <dbReference type="Pfam" id="PF04263"/>
    </source>
</evidence>
<keyword evidence="4" id="KW-0067">ATP-binding</keyword>
<dbReference type="AlphaFoldDB" id="A0A5E4QH03"/>
<gene>
    <name evidence="7" type="ORF">LSINAPIS_LOCUS7843</name>
</gene>
<dbReference type="CDD" id="cd07995">
    <property type="entry name" value="TPK"/>
    <property type="match status" value="1"/>
</dbReference>
<dbReference type="SUPFAM" id="SSF63862">
    <property type="entry name" value="Thiamin pyrophosphokinase, substrate-binding domain"/>
    <property type="match status" value="1"/>
</dbReference>
<proteinExistence type="predicted"/>
<keyword evidence="1" id="KW-0808">Transferase</keyword>
<dbReference type="Proteomes" id="UP000324832">
    <property type="component" value="Unassembled WGS sequence"/>
</dbReference>
<dbReference type="GO" id="GO:0004788">
    <property type="term" value="F:thiamine diphosphokinase activity"/>
    <property type="evidence" value="ECO:0007669"/>
    <property type="project" value="InterPro"/>
</dbReference>
<dbReference type="GO" id="GO:0006772">
    <property type="term" value="P:thiamine metabolic process"/>
    <property type="evidence" value="ECO:0007669"/>
    <property type="project" value="InterPro"/>
</dbReference>
<dbReference type="InterPro" id="IPR007371">
    <property type="entry name" value="TPK_catalytic"/>
</dbReference>
<dbReference type="NCBIfam" id="TIGR01378">
    <property type="entry name" value="thi_PPkinase"/>
    <property type="match status" value="1"/>
</dbReference>
<evidence type="ECO:0000256" key="1">
    <source>
        <dbReference type="ARBA" id="ARBA00022679"/>
    </source>
</evidence>
<dbReference type="GO" id="GO:0016301">
    <property type="term" value="F:kinase activity"/>
    <property type="evidence" value="ECO:0007669"/>
    <property type="project" value="UniProtKB-KW"/>
</dbReference>
<dbReference type="EMBL" id="FZQP02002669">
    <property type="protein sequence ID" value="VVC96311.1"/>
    <property type="molecule type" value="Genomic_DNA"/>
</dbReference>
<sequence>MRQQIIYKFSRPVIKCWQWDITTICDSEKRSRYKFAIVILNRPISQKKDFVKSLWNDGHFDRFLNSLPAEERNDISPPDLITGDFDSIAKELLDEYKNKGCKVIHTPDQDDTDFTKAMIELDKHCQEHEIKLDYVVALCQNSGRVDQILGNIQTLFLVQKRKMLTKTNLYLMSDNAISFLLSPGDHVIQIPEETRAHPKAWCCLIPVGEPCHTVSTSGLKWNLSLQTASMALRLLNI</sequence>
<dbReference type="PANTHER" id="PTHR13622">
    <property type="entry name" value="THIAMIN PYROPHOSPHOKINASE"/>
    <property type="match status" value="1"/>
</dbReference>
<dbReference type="GO" id="GO:0009229">
    <property type="term" value="P:thiamine diphosphate biosynthetic process"/>
    <property type="evidence" value="ECO:0007669"/>
    <property type="project" value="InterPro"/>
</dbReference>
<feature type="domain" description="Thiamin pyrophosphokinase catalytic" evidence="5">
    <location>
        <begin position="64"/>
        <end position="162"/>
    </location>
</feature>
<dbReference type="GO" id="GO:0005524">
    <property type="term" value="F:ATP binding"/>
    <property type="evidence" value="ECO:0007669"/>
    <property type="project" value="UniProtKB-KW"/>
</dbReference>
<name>A0A5E4QH03_9NEOP</name>
<feature type="domain" description="Thiamin pyrophosphokinase thiamin-binding" evidence="6">
    <location>
        <begin position="186"/>
        <end position="226"/>
    </location>
</feature>
<keyword evidence="2" id="KW-0547">Nucleotide-binding</keyword>
<evidence type="ECO:0000256" key="3">
    <source>
        <dbReference type="ARBA" id="ARBA00022777"/>
    </source>
</evidence>
<dbReference type="GO" id="GO:0030975">
    <property type="term" value="F:thiamine binding"/>
    <property type="evidence" value="ECO:0007669"/>
    <property type="project" value="InterPro"/>
</dbReference>
<evidence type="ECO:0000313" key="7">
    <source>
        <dbReference type="EMBL" id="VVC96311.1"/>
    </source>
</evidence>
<dbReference type="InterPro" id="IPR007373">
    <property type="entry name" value="Thiamin_PyroPKinase_B1-bd"/>
</dbReference>
<dbReference type="SUPFAM" id="SSF63999">
    <property type="entry name" value="Thiamin pyrophosphokinase, catalytic domain"/>
    <property type="match status" value="1"/>
</dbReference>
<evidence type="ECO:0000256" key="4">
    <source>
        <dbReference type="ARBA" id="ARBA00022840"/>
    </source>
</evidence>
<keyword evidence="3" id="KW-0418">Kinase</keyword>
<evidence type="ECO:0000313" key="8">
    <source>
        <dbReference type="Proteomes" id="UP000324832"/>
    </source>
</evidence>
<dbReference type="Pfam" id="PF04265">
    <property type="entry name" value="TPK_B1_binding"/>
    <property type="match status" value="1"/>
</dbReference>
<dbReference type="InterPro" id="IPR036371">
    <property type="entry name" value="TPK_B1-bd_sf"/>
</dbReference>
<protein>
    <submittedName>
        <fullName evidence="7">Uncharacterized protein</fullName>
    </submittedName>
</protein>
<organism evidence="7 8">
    <name type="scientific">Leptidea sinapis</name>
    <dbReference type="NCBI Taxonomy" id="189913"/>
    <lineage>
        <taxon>Eukaryota</taxon>
        <taxon>Metazoa</taxon>
        <taxon>Ecdysozoa</taxon>
        <taxon>Arthropoda</taxon>
        <taxon>Hexapoda</taxon>
        <taxon>Insecta</taxon>
        <taxon>Pterygota</taxon>
        <taxon>Neoptera</taxon>
        <taxon>Endopterygota</taxon>
        <taxon>Lepidoptera</taxon>
        <taxon>Glossata</taxon>
        <taxon>Ditrysia</taxon>
        <taxon>Papilionoidea</taxon>
        <taxon>Pieridae</taxon>
        <taxon>Dismorphiinae</taxon>
        <taxon>Leptidea</taxon>
    </lineage>
</organism>
<keyword evidence="8" id="KW-1185">Reference proteome</keyword>
<evidence type="ECO:0000256" key="2">
    <source>
        <dbReference type="ARBA" id="ARBA00022741"/>
    </source>
</evidence>
<evidence type="ECO:0000259" key="6">
    <source>
        <dbReference type="Pfam" id="PF04265"/>
    </source>
</evidence>
<dbReference type="PANTHER" id="PTHR13622:SF8">
    <property type="entry name" value="THIAMIN PYROPHOSPHOKINASE 1"/>
    <property type="match status" value="1"/>
</dbReference>
<dbReference type="InterPro" id="IPR006282">
    <property type="entry name" value="Thi_PPkinase"/>
</dbReference>
<dbReference type="Pfam" id="PF04263">
    <property type="entry name" value="TPK_catalytic"/>
    <property type="match status" value="1"/>
</dbReference>
<dbReference type="InterPro" id="IPR036759">
    <property type="entry name" value="TPK_catalytic_sf"/>
</dbReference>
<reference evidence="7 8" key="1">
    <citation type="submission" date="2017-07" db="EMBL/GenBank/DDBJ databases">
        <authorList>
            <person name="Talla V."/>
            <person name="Backstrom N."/>
        </authorList>
    </citation>
    <scope>NUCLEOTIDE SEQUENCE [LARGE SCALE GENOMIC DNA]</scope>
</reference>